<evidence type="ECO:0000313" key="3">
    <source>
        <dbReference type="EMBL" id="KAF9475808.1"/>
    </source>
</evidence>
<comment type="cofactor">
    <cofactor evidence="1">
        <name>Ca(2+)</name>
        <dbReference type="ChEBI" id="CHEBI:29108"/>
    </cofactor>
    <text evidence="1">Binds 1 Ca(2+) ion per subunit.</text>
</comment>
<dbReference type="SUPFAM" id="SSF52743">
    <property type="entry name" value="Subtilisin-like"/>
    <property type="match status" value="1"/>
</dbReference>
<dbReference type="Gene3D" id="3.40.50.200">
    <property type="entry name" value="Peptidase S8/S53 domain"/>
    <property type="match status" value="1"/>
</dbReference>
<gene>
    <name evidence="3" type="ORF">BDN70DRAFT_813414</name>
</gene>
<accession>A0A9P6CXP2</accession>
<sequence length="113" mass="11692">MLKIWGQAYPDVAAQCDKYRIVVGDTFGLVGGVSAASPTFAGIISLVNNVRISAGKPVLGFLNPFLYSTGFSALNDITIGNNAGCGTPGFNATTGWDPVTGLGSPNFHLLKSI</sequence>
<feature type="binding site" evidence="1">
    <location>
        <position position="95"/>
    </location>
    <ligand>
        <name>Ca(2+)</name>
        <dbReference type="ChEBI" id="CHEBI:29108"/>
    </ligand>
</feature>
<keyword evidence="1" id="KW-0106">Calcium</keyword>
<name>A0A9P6CXP2_9AGAR</name>
<keyword evidence="1" id="KW-0479">Metal-binding</keyword>
<comment type="caution">
    <text evidence="1">Lacks conserved residue(s) required for the propagation of feature annotation.</text>
</comment>
<evidence type="ECO:0000259" key="2">
    <source>
        <dbReference type="PROSITE" id="PS51695"/>
    </source>
</evidence>
<dbReference type="InterPro" id="IPR030400">
    <property type="entry name" value="Sedolisin_dom"/>
</dbReference>
<dbReference type="PROSITE" id="PS51695">
    <property type="entry name" value="SEDOLISIN"/>
    <property type="match status" value="1"/>
</dbReference>
<dbReference type="OrthoDB" id="409122at2759"/>
<dbReference type="AlphaFoldDB" id="A0A9P6CXP2"/>
<dbReference type="InterPro" id="IPR050819">
    <property type="entry name" value="Tripeptidyl-peptidase_I"/>
</dbReference>
<feature type="binding site" evidence="1">
    <location>
        <position position="97"/>
    </location>
    <ligand>
        <name>Ca(2+)</name>
        <dbReference type="ChEBI" id="CHEBI:29108"/>
    </ligand>
</feature>
<organism evidence="3 4">
    <name type="scientific">Pholiota conissans</name>
    <dbReference type="NCBI Taxonomy" id="109636"/>
    <lineage>
        <taxon>Eukaryota</taxon>
        <taxon>Fungi</taxon>
        <taxon>Dikarya</taxon>
        <taxon>Basidiomycota</taxon>
        <taxon>Agaricomycotina</taxon>
        <taxon>Agaricomycetes</taxon>
        <taxon>Agaricomycetidae</taxon>
        <taxon>Agaricales</taxon>
        <taxon>Agaricineae</taxon>
        <taxon>Strophariaceae</taxon>
        <taxon>Pholiota</taxon>
    </lineage>
</organism>
<dbReference type="EMBL" id="MU155317">
    <property type="protein sequence ID" value="KAF9475808.1"/>
    <property type="molecule type" value="Genomic_DNA"/>
</dbReference>
<evidence type="ECO:0000256" key="1">
    <source>
        <dbReference type="PROSITE-ProRule" id="PRU01032"/>
    </source>
</evidence>
<dbReference type="GO" id="GO:0008240">
    <property type="term" value="F:tripeptidyl-peptidase activity"/>
    <property type="evidence" value="ECO:0007669"/>
    <property type="project" value="TreeGrafter"/>
</dbReference>
<dbReference type="GO" id="GO:0046872">
    <property type="term" value="F:metal ion binding"/>
    <property type="evidence" value="ECO:0007669"/>
    <property type="project" value="UniProtKB-UniRule"/>
</dbReference>
<dbReference type="PANTHER" id="PTHR14218:SF15">
    <property type="entry name" value="TRIPEPTIDYL-PEPTIDASE 1"/>
    <property type="match status" value="1"/>
</dbReference>
<dbReference type="GO" id="GO:0004252">
    <property type="term" value="F:serine-type endopeptidase activity"/>
    <property type="evidence" value="ECO:0007669"/>
    <property type="project" value="InterPro"/>
</dbReference>
<proteinExistence type="predicted"/>
<protein>
    <submittedName>
        <fullName evidence="3">Subtilisin-like protein</fullName>
    </submittedName>
</protein>
<dbReference type="PANTHER" id="PTHR14218">
    <property type="entry name" value="PROTEASE S8 TRIPEPTIDYL PEPTIDASE I CLN2"/>
    <property type="match status" value="1"/>
</dbReference>
<feature type="binding site" evidence="1">
    <location>
        <position position="77"/>
    </location>
    <ligand>
        <name>Ca(2+)</name>
        <dbReference type="ChEBI" id="CHEBI:29108"/>
    </ligand>
</feature>
<evidence type="ECO:0000313" key="4">
    <source>
        <dbReference type="Proteomes" id="UP000807469"/>
    </source>
</evidence>
<dbReference type="InterPro" id="IPR036852">
    <property type="entry name" value="Peptidase_S8/S53_dom_sf"/>
</dbReference>
<feature type="domain" description="Peptidase S53" evidence="2">
    <location>
        <begin position="1"/>
        <end position="113"/>
    </location>
</feature>
<keyword evidence="4" id="KW-1185">Reference proteome</keyword>
<reference evidence="3" key="1">
    <citation type="submission" date="2020-11" db="EMBL/GenBank/DDBJ databases">
        <authorList>
            <consortium name="DOE Joint Genome Institute"/>
            <person name="Ahrendt S."/>
            <person name="Riley R."/>
            <person name="Andreopoulos W."/>
            <person name="Labutti K."/>
            <person name="Pangilinan J."/>
            <person name="Ruiz-Duenas F.J."/>
            <person name="Barrasa J.M."/>
            <person name="Sanchez-Garcia M."/>
            <person name="Camarero S."/>
            <person name="Miyauchi S."/>
            <person name="Serrano A."/>
            <person name="Linde D."/>
            <person name="Babiker R."/>
            <person name="Drula E."/>
            <person name="Ayuso-Fernandez I."/>
            <person name="Pacheco R."/>
            <person name="Padilla G."/>
            <person name="Ferreira P."/>
            <person name="Barriuso J."/>
            <person name="Kellner H."/>
            <person name="Castanera R."/>
            <person name="Alfaro M."/>
            <person name="Ramirez L."/>
            <person name="Pisabarro A.G."/>
            <person name="Kuo A."/>
            <person name="Tritt A."/>
            <person name="Lipzen A."/>
            <person name="He G."/>
            <person name="Yan M."/>
            <person name="Ng V."/>
            <person name="Cullen D."/>
            <person name="Martin F."/>
            <person name="Rosso M.-N."/>
            <person name="Henrissat B."/>
            <person name="Hibbett D."/>
            <person name="Martinez A.T."/>
            <person name="Grigoriev I.V."/>
        </authorList>
    </citation>
    <scope>NUCLEOTIDE SEQUENCE</scope>
    <source>
        <strain evidence="3">CIRM-BRFM 674</strain>
    </source>
</reference>
<comment type="caution">
    <text evidence="3">The sequence shown here is derived from an EMBL/GenBank/DDBJ whole genome shotgun (WGS) entry which is preliminary data.</text>
</comment>
<dbReference type="Proteomes" id="UP000807469">
    <property type="component" value="Unassembled WGS sequence"/>
</dbReference>
<dbReference type="GO" id="GO:0006508">
    <property type="term" value="P:proteolysis"/>
    <property type="evidence" value="ECO:0007669"/>
    <property type="project" value="InterPro"/>
</dbReference>
<feature type="binding site" evidence="1">
    <location>
        <position position="76"/>
    </location>
    <ligand>
        <name>Ca(2+)</name>
        <dbReference type="ChEBI" id="CHEBI:29108"/>
    </ligand>
</feature>